<evidence type="ECO:0000313" key="1">
    <source>
        <dbReference type="EMBL" id="KYP49490.1"/>
    </source>
</evidence>
<name>A0A151S3U5_CAJCA</name>
<reference evidence="1" key="1">
    <citation type="journal article" date="2012" name="Nat. Biotechnol.">
        <title>Draft genome sequence of pigeonpea (Cajanus cajan), an orphan legume crop of resource-poor farmers.</title>
        <authorList>
            <person name="Varshney R.K."/>
            <person name="Chen W."/>
            <person name="Li Y."/>
            <person name="Bharti A.K."/>
            <person name="Saxena R.K."/>
            <person name="Schlueter J.A."/>
            <person name="Donoghue M.T."/>
            <person name="Azam S."/>
            <person name="Fan G."/>
            <person name="Whaley A.M."/>
            <person name="Farmer A.D."/>
            <person name="Sheridan J."/>
            <person name="Iwata A."/>
            <person name="Tuteja R."/>
            <person name="Penmetsa R.V."/>
            <person name="Wu W."/>
            <person name="Upadhyaya H.D."/>
            <person name="Yang S.P."/>
            <person name="Shah T."/>
            <person name="Saxena K.B."/>
            <person name="Michael T."/>
            <person name="McCombie W.R."/>
            <person name="Yang B."/>
            <person name="Zhang G."/>
            <person name="Yang H."/>
            <person name="Wang J."/>
            <person name="Spillane C."/>
            <person name="Cook D.R."/>
            <person name="May G.D."/>
            <person name="Xu X."/>
            <person name="Jackson S.A."/>
        </authorList>
    </citation>
    <scope>NUCLEOTIDE SEQUENCE [LARGE SCALE GENOMIC DNA]</scope>
</reference>
<evidence type="ECO:0000313" key="2">
    <source>
        <dbReference type="Proteomes" id="UP000075243"/>
    </source>
</evidence>
<dbReference type="PANTHER" id="PTHR11439">
    <property type="entry name" value="GAG-POL-RELATED RETROTRANSPOSON"/>
    <property type="match status" value="1"/>
</dbReference>
<keyword evidence="2" id="KW-1185">Reference proteome</keyword>
<sequence>MSNRLEQHWIAIKRILWYLQGTISLGLHSIHAYCDANWAFDPNDRRSRSPNLVSWWSKKQTVVARSSTEAEYRSSAAIIAKLIWIQTLLFDLHVSYLTPVILSDNMSTVALAHNPVLHTRTKHMELYLFFVHEKVTAKKLQVVHVTSIDQ</sequence>
<accession>A0A151S3U5</accession>
<dbReference type="AlphaFoldDB" id="A0A151S3U5"/>
<gene>
    <name evidence="1" type="ORF">KK1_028771</name>
</gene>
<dbReference type="EMBL" id="KQ483475">
    <property type="protein sequence ID" value="KYP49490.1"/>
    <property type="molecule type" value="Genomic_DNA"/>
</dbReference>
<proteinExistence type="predicted"/>
<dbReference type="Gramene" id="C.cajan_32151.t">
    <property type="protein sequence ID" value="C.cajan_32151.t"/>
    <property type="gene ID" value="C.cajan_32151"/>
</dbReference>
<dbReference type="Proteomes" id="UP000075243">
    <property type="component" value="Unassembled WGS sequence"/>
</dbReference>
<protein>
    <submittedName>
        <fullName evidence="1">Copia protein</fullName>
    </submittedName>
</protein>
<organism evidence="1 2">
    <name type="scientific">Cajanus cajan</name>
    <name type="common">Pigeon pea</name>
    <name type="synonym">Cajanus indicus</name>
    <dbReference type="NCBI Taxonomy" id="3821"/>
    <lineage>
        <taxon>Eukaryota</taxon>
        <taxon>Viridiplantae</taxon>
        <taxon>Streptophyta</taxon>
        <taxon>Embryophyta</taxon>
        <taxon>Tracheophyta</taxon>
        <taxon>Spermatophyta</taxon>
        <taxon>Magnoliopsida</taxon>
        <taxon>eudicotyledons</taxon>
        <taxon>Gunneridae</taxon>
        <taxon>Pentapetalae</taxon>
        <taxon>rosids</taxon>
        <taxon>fabids</taxon>
        <taxon>Fabales</taxon>
        <taxon>Fabaceae</taxon>
        <taxon>Papilionoideae</taxon>
        <taxon>50 kb inversion clade</taxon>
        <taxon>NPAAA clade</taxon>
        <taxon>indigoferoid/millettioid clade</taxon>
        <taxon>Phaseoleae</taxon>
        <taxon>Cajanus</taxon>
    </lineage>
</organism>
<dbReference type="CDD" id="cd09272">
    <property type="entry name" value="RNase_HI_RT_Ty1"/>
    <property type="match status" value="1"/>
</dbReference>
<dbReference type="STRING" id="3821.A0A151S3U5"/>
<dbReference type="PANTHER" id="PTHR11439:SF455">
    <property type="entry name" value="RLK (RECEPTOR-LIKE PROTEIN KINASE) 8, PUTATIVE-RELATED"/>
    <property type="match status" value="1"/>
</dbReference>